<dbReference type="InterPro" id="IPR003323">
    <property type="entry name" value="OTU_dom"/>
</dbReference>
<protein>
    <recommendedName>
        <fullName evidence="1">OTU domain-containing protein</fullName>
    </recommendedName>
</protein>
<name>A0A7D9LUD9_PARCT</name>
<keyword evidence="5" id="KW-1185">Reference proteome</keyword>
<dbReference type="PROSITE" id="PS50802">
    <property type="entry name" value="OTU"/>
    <property type="match status" value="1"/>
</dbReference>
<organism evidence="3 5">
    <name type="scientific">Paramuricea clavata</name>
    <name type="common">Red gorgonian</name>
    <name type="synonym">Violescent sea-whip</name>
    <dbReference type="NCBI Taxonomy" id="317549"/>
    <lineage>
        <taxon>Eukaryota</taxon>
        <taxon>Metazoa</taxon>
        <taxon>Cnidaria</taxon>
        <taxon>Anthozoa</taxon>
        <taxon>Octocorallia</taxon>
        <taxon>Malacalcyonacea</taxon>
        <taxon>Plexauridae</taxon>
        <taxon>Paramuricea</taxon>
    </lineage>
</organism>
<comment type="caution">
    <text evidence="3">The sequence shown here is derived from an EMBL/GenBank/DDBJ whole genome shotgun (WGS) entry which is preliminary data.</text>
</comment>
<proteinExistence type="predicted"/>
<dbReference type="EMBL" id="CACRXK020015485">
    <property type="protein sequence ID" value="CAB4028433.1"/>
    <property type="molecule type" value="Genomic_DNA"/>
</dbReference>
<evidence type="ECO:0000259" key="1">
    <source>
        <dbReference type="PROSITE" id="PS50802"/>
    </source>
</evidence>
<accession>A0A7D9LUD9</accession>
<evidence type="ECO:0000313" key="4">
    <source>
        <dbReference type="EMBL" id="CAB4037320.1"/>
    </source>
</evidence>
<dbReference type="Gene3D" id="3.90.70.80">
    <property type="match status" value="1"/>
</dbReference>
<evidence type="ECO:0000313" key="3">
    <source>
        <dbReference type="EMBL" id="CAB4028433.1"/>
    </source>
</evidence>
<reference evidence="3" key="1">
    <citation type="submission" date="2020-04" db="EMBL/GenBank/DDBJ databases">
        <authorList>
            <person name="Alioto T."/>
            <person name="Alioto T."/>
            <person name="Gomez Garrido J."/>
        </authorList>
    </citation>
    <scope>NUCLEOTIDE SEQUENCE</scope>
    <source>
        <strain evidence="3">A484AB</strain>
    </source>
</reference>
<dbReference type="EMBL" id="CACRXK020022947">
    <property type="protein sequence ID" value="CAB4037320.1"/>
    <property type="molecule type" value="Genomic_DNA"/>
</dbReference>
<dbReference type="Proteomes" id="UP001152795">
    <property type="component" value="Unassembled WGS sequence"/>
</dbReference>
<evidence type="ECO:0000313" key="5">
    <source>
        <dbReference type="Proteomes" id="UP001152795"/>
    </source>
</evidence>
<evidence type="ECO:0000313" key="2">
    <source>
        <dbReference type="EMBL" id="CAB4028371.1"/>
    </source>
</evidence>
<sequence>MKYNTDTSKCHPGYWDLHSVLDQNLREIVIRTLLAIKLWLTHTRADELSLKNVFSCRIAAVRYKTCVEMEVLQNRIAEAGLRISYNPPGDGLCFYSAAGFQLGLSSRTVRNMVFEYLESNRYDKDGNDRMDYICDEDIGHKKKPSSWSSALAMLKENYATSMILRAFAEVIGRSVLILTANG</sequence>
<feature type="non-terminal residue" evidence="3">
    <location>
        <position position="182"/>
    </location>
</feature>
<dbReference type="AlphaFoldDB" id="A0A7D9LUD9"/>
<dbReference type="OrthoDB" id="6015275at2759"/>
<feature type="domain" description="OTU" evidence="1">
    <location>
        <begin position="82"/>
        <end position="182"/>
    </location>
</feature>
<dbReference type="EMBL" id="CACRXK020015439">
    <property type="protein sequence ID" value="CAB4028371.1"/>
    <property type="molecule type" value="Genomic_DNA"/>
</dbReference>
<gene>
    <name evidence="4" type="ORF">PACLA_8A011918</name>
    <name evidence="3" type="ORF">PACLA_8A041761</name>
    <name evidence="2" type="ORF">PACLA_8A088732</name>
</gene>